<feature type="transmembrane region" description="Helical" evidence="10">
    <location>
        <begin position="131"/>
        <end position="149"/>
    </location>
</feature>
<organism evidence="12">
    <name type="scientific">Xenopsylla cheopis</name>
    <name type="common">Oriental rat flea</name>
    <name type="synonym">Pulex cheopis</name>
    <dbReference type="NCBI Taxonomy" id="163159"/>
    <lineage>
        <taxon>Eukaryota</taxon>
        <taxon>Metazoa</taxon>
        <taxon>Ecdysozoa</taxon>
        <taxon>Arthropoda</taxon>
        <taxon>Hexapoda</taxon>
        <taxon>Insecta</taxon>
        <taxon>Pterygota</taxon>
        <taxon>Neoptera</taxon>
        <taxon>Endopterygota</taxon>
        <taxon>Siphonaptera</taxon>
        <taxon>Pulicidae</taxon>
        <taxon>Xenopsyllinae</taxon>
        <taxon>Xenopsylla</taxon>
    </lineage>
</organism>
<dbReference type="Pfam" id="PF01151">
    <property type="entry name" value="ELO"/>
    <property type="match status" value="1"/>
</dbReference>
<evidence type="ECO:0000256" key="3">
    <source>
        <dbReference type="ARBA" id="ARBA00022679"/>
    </source>
</evidence>
<feature type="transmembrane region" description="Helical" evidence="10">
    <location>
        <begin position="47"/>
        <end position="70"/>
    </location>
</feature>
<feature type="transmembrane region" description="Helical" evidence="10">
    <location>
        <begin position="219"/>
        <end position="239"/>
    </location>
</feature>
<dbReference type="GO" id="GO:0030148">
    <property type="term" value="P:sphingolipid biosynthetic process"/>
    <property type="evidence" value="ECO:0007669"/>
    <property type="project" value="TreeGrafter"/>
</dbReference>
<reference evidence="12" key="1">
    <citation type="submission" date="2020-03" db="EMBL/GenBank/DDBJ databases">
        <title>Transcriptomic Profiling of the Digestive Tract of the Rat Flea, Xenopsylla cheopis, Following Blood Feeding and Infection with Yersinia pestis.</title>
        <authorList>
            <person name="Bland D.M."/>
            <person name="Martens C.A."/>
            <person name="Virtaneva K."/>
            <person name="Kanakabandi K."/>
            <person name="Long D."/>
            <person name="Rosenke R."/>
            <person name="Saturday G.A."/>
            <person name="Hoyt F.H."/>
            <person name="Bruno D.P."/>
            <person name="Ribeiro J.M.C."/>
            <person name="Hinnebusch J."/>
        </authorList>
    </citation>
    <scope>NUCLEOTIDE SEQUENCE</scope>
</reference>
<keyword evidence="8 10" id="KW-0472">Membrane</keyword>
<keyword evidence="6 10" id="KW-1133">Transmembrane helix</keyword>
<evidence type="ECO:0000256" key="11">
    <source>
        <dbReference type="SAM" id="MobiDB-lite"/>
    </source>
</evidence>
<feature type="transmembrane region" description="Helical" evidence="10">
    <location>
        <begin position="155"/>
        <end position="177"/>
    </location>
</feature>
<keyword evidence="7 10" id="KW-0443">Lipid metabolism</keyword>
<dbReference type="GO" id="GO:0019367">
    <property type="term" value="P:fatty acid elongation, saturated fatty acid"/>
    <property type="evidence" value="ECO:0007669"/>
    <property type="project" value="TreeGrafter"/>
</dbReference>
<evidence type="ECO:0000256" key="5">
    <source>
        <dbReference type="ARBA" id="ARBA00022832"/>
    </source>
</evidence>
<accession>A0A6M2DUS2</accession>
<evidence type="ECO:0000256" key="1">
    <source>
        <dbReference type="ARBA" id="ARBA00004141"/>
    </source>
</evidence>
<evidence type="ECO:0000256" key="4">
    <source>
        <dbReference type="ARBA" id="ARBA00022692"/>
    </source>
</evidence>
<protein>
    <recommendedName>
        <fullName evidence="10">Elongation of very long chain fatty acids protein</fullName>
        <ecNumber evidence="10">2.3.1.199</ecNumber>
    </recommendedName>
    <alternativeName>
        <fullName evidence="10">Very-long-chain 3-oxoacyl-CoA synthase</fullName>
    </alternativeName>
</protein>
<dbReference type="GO" id="GO:0042761">
    <property type="term" value="P:very long-chain fatty acid biosynthetic process"/>
    <property type="evidence" value="ECO:0007669"/>
    <property type="project" value="TreeGrafter"/>
</dbReference>
<keyword evidence="4 10" id="KW-0812">Transmembrane</keyword>
<evidence type="ECO:0000313" key="12">
    <source>
        <dbReference type="EMBL" id="NOV50105.1"/>
    </source>
</evidence>
<sequence length="265" mass="30655">MYELSDKRTLDWPLVSPLSLCTVLAVYFWTVFSWGPSYMSIRKPYSLKFALAVYNLGQVIACFGLIYGILHSGWLTTYSMGCQPVDTSKSPEAMRAASMMWWMYMLKIVELSETVFFVLRKKQNQVSSLHVYHHVSMVLLAWIGVKYFPGGMITFSVMLNCVVHILMYTYYFLALLGPDMQNKLSWWKRSLTIVQMIQFCIILIHSSQALKEDCKISKFLVFLFMPNVVIIFYMFYDFYQKAYTPKKNKSISSNGSVSSNGLKSQ</sequence>
<dbReference type="GO" id="GO:0034625">
    <property type="term" value="P:fatty acid elongation, monounsaturated fatty acid"/>
    <property type="evidence" value="ECO:0007669"/>
    <property type="project" value="TreeGrafter"/>
</dbReference>
<keyword evidence="2 10" id="KW-0444">Lipid biosynthesis</keyword>
<name>A0A6M2DUS2_XENCH</name>
<dbReference type="GO" id="GO:0034626">
    <property type="term" value="P:fatty acid elongation, polyunsaturated fatty acid"/>
    <property type="evidence" value="ECO:0007669"/>
    <property type="project" value="TreeGrafter"/>
</dbReference>
<comment type="subcellular location">
    <subcellularLocation>
        <location evidence="1">Membrane</location>
        <topology evidence="1">Multi-pass membrane protein</topology>
    </subcellularLocation>
</comment>
<dbReference type="GO" id="GO:0005789">
    <property type="term" value="C:endoplasmic reticulum membrane"/>
    <property type="evidence" value="ECO:0007669"/>
    <property type="project" value="TreeGrafter"/>
</dbReference>
<evidence type="ECO:0000256" key="10">
    <source>
        <dbReference type="RuleBase" id="RU361115"/>
    </source>
</evidence>
<dbReference type="AlphaFoldDB" id="A0A6M2DUS2"/>
<dbReference type="PANTHER" id="PTHR11157:SF113">
    <property type="entry name" value="ELONGATION OF VERY LONG CHAIN FATTY ACIDS PROTEIN"/>
    <property type="match status" value="1"/>
</dbReference>
<dbReference type="EC" id="2.3.1.199" evidence="10"/>
<evidence type="ECO:0000256" key="8">
    <source>
        <dbReference type="ARBA" id="ARBA00023136"/>
    </source>
</evidence>
<feature type="transmembrane region" description="Helical" evidence="10">
    <location>
        <begin position="12"/>
        <end position="35"/>
    </location>
</feature>
<keyword evidence="3 10" id="KW-0808">Transferase</keyword>
<comment type="similarity">
    <text evidence="10">Belongs to the ELO family.</text>
</comment>
<evidence type="ECO:0000256" key="9">
    <source>
        <dbReference type="ARBA" id="ARBA00023160"/>
    </source>
</evidence>
<proteinExistence type="inferred from homology"/>
<feature type="compositionally biased region" description="Low complexity" evidence="11">
    <location>
        <begin position="250"/>
        <end position="265"/>
    </location>
</feature>
<dbReference type="GO" id="GO:0009922">
    <property type="term" value="F:fatty acid elongase activity"/>
    <property type="evidence" value="ECO:0007669"/>
    <property type="project" value="UniProtKB-EC"/>
</dbReference>
<evidence type="ECO:0000256" key="2">
    <source>
        <dbReference type="ARBA" id="ARBA00022516"/>
    </source>
</evidence>
<comment type="catalytic activity">
    <reaction evidence="10">
        <text>a very-long-chain acyl-CoA + malonyl-CoA + H(+) = a very-long-chain 3-oxoacyl-CoA + CO2 + CoA</text>
        <dbReference type="Rhea" id="RHEA:32727"/>
        <dbReference type="ChEBI" id="CHEBI:15378"/>
        <dbReference type="ChEBI" id="CHEBI:16526"/>
        <dbReference type="ChEBI" id="CHEBI:57287"/>
        <dbReference type="ChEBI" id="CHEBI:57384"/>
        <dbReference type="ChEBI" id="CHEBI:90725"/>
        <dbReference type="ChEBI" id="CHEBI:90736"/>
        <dbReference type="EC" id="2.3.1.199"/>
    </reaction>
</comment>
<dbReference type="PANTHER" id="PTHR11157">
    <property type="entry name" value="FATTY ACID ACYL TRANSFERASE-RELATED"/>
    <property type="match status" value="1"/>
</dbReference>
<evidence type="ECO:0000256" key="6">
    <source>
        <dbReference type="ARBA" id="ARBA00022989"/>
    </source>
</evidence>
<keyword evidence="9 10" id="KW-0275">Fatty acid biosynthesis</keyword>
<feature type="region of interest" description="Disordered" evidence="11">
    <location>
        <begin position="246"/>
        <end position="265"/>
    </location>
</feature>
<evidence type="ECO:0000256" key="7">
    <source>
        <dbReference type="ARBA" id="ARBA00023098"/>
    </source>
</evidence>
<dbReference type="InterPro" id="IPR002076">
    <property type="entry name" value="ELO_fam"/>
</dbReference>
<feature type="transmembrane region" description="Helical" evidence="10">
    <location>
        <begin position="101"/>
        <end position="119"/>
    </location>
</feature>
<feature type="transmembrane region" description="Helical" evidence="10">
    <location>
        <begin position="189"/>
        <end position="207"/>
    </location>
</feature>
<keyword evidence="5 10" id="KW-0276">Fatty acid metabolism</keyword>
<dbReference type="EMBL" id="GIIL01006379">
    <property type="protein sequence ID" value="NOV50105.1"/>
    <property type="molecule type" value="Transcribed_RNA"/>
</dbReference>